<dbReference type="Pfam" id="PF01345">
    <property type="entry name" value="DUF11"/>
    <property type="match status" value="1"/>
</dbReference>
<accession>A0A918RIY2</accession>
<dbReference type="Gene3D" id="2.60.40.740">
    <property type="match status" value="1"/>
</dbReference>
<dbReference type="NCBIfam" id="TIGR01451">
    <property type="entry name" value="B_ant_repeat"/>
    <property type="match status" value="1"/>
</dbReference>
<feature type="region of interest" description="Disordered" evidence="1">
    <location>
        <begin position="192"/>
        <end position="212"/>
    </location>
</feature>
<organism evidence="3 4">
    <name type="scientific">Novosphingobium arvoryzae</name>
    <dbReference type="NCBI Taxonomy" id="1256514"/>
    <lineage>
        <taxon>Bacteria</taxon>
        <taxon>Pseudomonadati</taxon>
        <taxon>Pseudomonadota</taxon>
        <taxon>Alphaproteobacteria</taxon>
        <taxon>Sphingomonadales</taxon>
        <taxon>Sphingomonadaceae</taxon>
        <taxon>Novosphingobium</taxon>
    </lineage>
</organism>
<feature type="domain" description="DUF11" evidence="2">
    <location>
        <begin position="550"/>
        <end position="600"/>
    </location>
</feature>
<dbReference type="Proteomes" id="UP000634139">
    <property type="component" value="Unassembled WGS sequence"/>
</dbReference>
<evidence type="ECO:0000313" key="3">
    <source>
        <dbReference type="EMBL" id="GGZ98419.1"/>
    </source>
</evidence>
<dbReference type="InterPro" id="IPR001434">
    <property type="entry name" value="OmcB-like_DUF11"/>
</dbReference>
<dbReference type="EMBL" id="BMZD01000004">
    <property type="protein sequence ID" value="GGZ98419.1"/>
    <property type="molecule type" value="Genomic_DNA"/>
</dbReference>
<comment type="caution">
    <text evidence="3">The sequence shown here is derived from an EMBL/GenBank/DDBJ whole genome shotgun (WGS) entry which is preliminary data.</text>
</comment>
<evidence type="ECO:0000313" key="4">
    <source>
        <dbReference type="Proteomes" id="UP000634139"/>
    </source>
</evidence>
<keyword evidence="4" id="KW-1185">Reference proteome</keyword>
<proteinExistence type="predicted"/>
<evidence type="ECO:0000256" key="1">
    <source>
        <dbReference type="SAM" id="MobiDB-lite"/>
    </source>
</evidence>
<dbReference type="AlphaFoldDB" id="A0A918RIY2"/>
<evidence type="ECO:0000259" key="2">
    <source>
        <dbReference type="Pfam" id="PF01345"/>
    </source>
</evidence>
<sequence>MRRSFAILAGLFAAVLALIALVTRADAALRSSPGWWDPDGVGTGSDWHYRVPVTLPAGSSVNSTAKVDVDFAALMTQMGISGTFDANSVRVVRPGGTLAATQEYNDSIYAGATDTTATRGEVRWLVEDGGAQTYYVYFDITQNGTKAASTQTRINGNFEHSAAGTQLPTGWTSATRSNALYDLQVRPAETLSITSDGSPINDNPRNVTGNPRTGNLSYLLGARTNNEPTTGAYQVDAAVLTRQISVPAVNPGNLTVNWRTQGWDAESFDNLVISVVTSGGAVTEIVGNSLASYTTYPNSPNIGANAVGLLAAGYGHYNGFDMTSAGVHTAGMTVAYRAEAWWTRSYSLAAFAGQTVTLRISTNQTELFRSWFHIDDVEWSVVTGTVGAAQGFGVAVTSPLGNLAPGQSVRVLATVDARPTGAGNPVLADIFNPDGSPYLTGVVLYNDGAHGDGAANDAVWGSFQQIIPLNTPSSTGWLVRVYARDASTSTFGSGNNGLVHRNGLGTPQIMANWWNIDEGSFAVQGASIGVSKTMTLVSDGVNGSGFKAIPGARVRYCLTITNAGPATAGTVLATDPLPPTLTYVPGSMLSGTTCAAASTVEDDNATDADESDPTGASISGTTITIARPTLSASASFAVTYDATVN</sequence>
<reference evidence="3" key="2">
    <citation type="submission" date="2020-09" db="EMBL/GenBank/DDBJ databases">
        <authorList>
            <person name="Sun Q."/>
            <person name="Kim S."/>
        </authorList>
    </citation>
    <scope>NUCLEOTIDE SEQUENCE</scope>
    <source>
        <strain evidence="3">KCTC 32422</strain>
    </source>
</reference>
<gene>
    <name evidence="3" type="ORF">GCM10011617_18400</name>
</gene>
<protein>
    <recommendedName>
        <fullName evidence="2">DUF11 domain-containing protein</fullName>
    </recommendedName>
</protein>
<reference evidence="3" key="1">
    <citation type="journal article" date="2014" name="Int. J. Syst. Evol. Microbiol.">
        <title>Complete genome sequence of Corynebacterium casei LMG S-19264T (=DSM 44701T), isolated from a smear-ripened cheese.</title>
        <authorList>
            <consortium name="US DOE Joint Genome Institute (JGI-PGF)"/>
            <person name="Walter F."/>
            <person name="Albersmeier A."/>
            <person name="Kalinowski J."/>
            <person name="Ruckert C."/>
        </authorList>
    </citation>
    <scope>NUCLEOTIDE SEQUENCE</scope>
    <source>
        <strain evidence="3">KCTC 32422</strain>
    </source>
</reference>
<dbReference type="RefSeq" id="WP_189540756.1">
    <property type="nucleotide sequence ID" value="NZ_BMZD01000004.1"/>
</dbReference>
<dbReference type="InterPro" id="IPR047589">
    <property type="entry name" value="DUF11_rpt"/>
</dbReference>
<name>A0A918RIY2_9SPHN</name>